<accession>A0A1I0F894</accession>
<dbReference type="SUPFAM" id="SSF52402">
    <property type="entry name" value="Adenine nucleotide alpha hydrolases-like"/>
    <property type="match status" value="2"/>
</dbReference>
<evidence type="ECO:0000256" key="1">
    <source>
        <dbReference type="ARBA" id="ARBA00004496"/>
    </source>
</evidence>
<dbReference type="InterPro" id="IPR006015">
    <property type="entry name" value="Universal_stress_UspA"/>
</dbReference>
<comment type="subcellular location">
    <subcellularLocation>
        <location evidence="1">Cytoplasm</location>
    </subcellularLocation>
</comment>
<dbReference type="GO" id="GO:0005737">
    <property type="term" value="C:cytoplasm"/>
    <property type="evidence" value="ECO:0007669"/>
    <property type="project" value="UniProtKB-SubCell"/>
</dbReference>
<dbReference type="PANTHER" id="PTHR47892:SF1">
    <property type="entry name" value="UNIVERSAL STRESS PROTEIN E"/>
    <property type="match status" value="1"/>
</dbReference>
<evidence type="ECO:0000256" key="4">
    <source>
        <dbReference type="ARBA" id="ARBA00037131"/>
    </source>
</evidence>
<evidence type="ECO:0000256" key="2">
    <source>
        <dbReference type="ARBA" id="ARBA00008791"/>
    </source>
</evidence>
<sequence>MKKLLIVMDPEHRHQVALTRGIELARATGASLEVVAFVHEYLDAISDQQTDQEAARKATTDQRQRWLEQVLALCDCSDLPITPQVVWAKRIHEWIIEHCHKERVDAVIKTGNRSETFLYTPTDWHLIRECSAPVMLVAENKWNKARPILAAVDLSSDKPVKKALNHRIIAEARQLADAMGTELHLVHALHTSVILADLELVDMDARLRKRQAGLKPQIEHLCNTWHLQPGQVHIVSGPAQKVIPSVANQVKADMVVIGTSGKTGLAAMVIGNTAEKVLTHLRTDLLAIKPSEK</sequence>
<evidence type="ECO:0000256" key="3">
    <source>
        <dbReference type="ARBA" id="ARBA00022490"/>
    </source>
</evidence>
<keyword evidence="3" id="KW-0963">Cytoplasm</keyword>
<reference evidence="7" key="1">
    <citation type="submission" date="2016-10" db="EMBL/GenBank/DDBJ databases">
        <authorList>
            <person name="Varghese N."/>
            <person name="Submissions S."/>
        </authorList>
    </citation>
    <scope>NUCLEOTIDE SEQUENCE [LARGE SCALE GENOMIC DNA]</scope>
    <source>
        <strain evidence="7">CGMCC 1.6489</strain>
    </source>
</reference>
<dbReference type="PANTHER" id="PTHR47892">
    <property type="entry name" value="UNIVERSAL STRESS PROTEIN E"/>
    <property type="match status" value="1"/>
</dbReference>
<dbReference type="InterPro" id="IPR006016">
    <property type="entry name" value="UspA"/>
</dbReference>
<dbReference type="EMBL" id="FOHZ01000012">
    <property type="protein sequence ID" value="SET54308.1"/>
    <property type="molecule type" value="Genomic_DNA"/>
</dbReference>
<gene>
    <name evidence="6" type="ORF">SAMN04487962_11218</name>
</gene>
<dbReference type="AlphaFoldDB" id="A0A1I0F894"/>
<dbReference type="Gene3D" id="3.40.50.12370">
    <property type="match status" value="1"/>
</dbReference>
<dbReference type="Proteomes" id="UP000198762">
    <property type="component" value="Unassembled WGS sequence"/>
</dbReference>
<organism evidence="6 7">
    <name type="scientific">Marinobacter segnicrescens</name>
    <dbReference type="NCBI Taxonomy" id="430453"/>
    <lineage>
        <taxon>Bacteria</taxon>
        <taxon>Pseudomonadati</taxon>
        <taxon>Pseudomonadota</taxon>
        <taxon>Gammaproteobacteria</taxon>
        <taxon>Pseudomonadales</taxon>
        <taxon>Marinobacteraceae</taxon>
        <taxon>Marinobacter</taxon>
    </lineage>
</organism>
<dbReference type="PRINTS" id="PR01438">
    <property type="entry name" value="UNVRSLSTRESS"/>
</dbReference>
<protein>
    <submittedName>
        <fullName evidence="6">Universal stress protein E</fullName>
    </submittedName>
</protein>
<comment type="similarity">
    <text evidence="2">Belongs to the universal stress protein A family.</text>
</comment>
<dbReference type="STRING" id="430453.SAMN04487962_11218"/>
<comment type="function">
    <text evidence="4">Required for resistance to DNA-damaging agents.</text>
</comment>
<dbReference type="Pfam" id="PF00582">
    <property type="entry name" value="Usp"/>
    <property type="match status" value="2"/>
</dbReference>
<dbReference type="RefSeq" id="WP_091852608.1">
    <property type="nucleotide sequence ID" value="NZ_FOHZ01000012.1"/>
</dbReference>
<name>A0A1I0F894_9GAMM</name>
<evidence type="ECO:0000313" key="6">
    <source>
        <dbReference type="EMBL" id="SET54308.1"/>
    </source>
</evidence>
<feature type="domain" description="UspA" evidence="5">
    <location>
        <begin position="146"/>
        <end position="289"/>
    </location>
</feature>
<evidence type="ECO:0000313" key="7">
    <source>
        <dbReference type="Proteomes" id="UP000198762"/>
    </source>
</evidence>
<keyword evidence="7" id="KW-1185">Reference proteome</keyword>
<evidence type="ECO:0000259" key="5">
    <source>
        <dbReference type="Pfam" id="PF00582"/>
    </source>
</evidence>
<dbReference type="OrthoDB" id="239260at2"/>
<proteinExistence type="inferred from homology"/>
<feature type="domain" description="UspA" evidence="5">
    <location>
        <begin position="1"/>
        <end position="137"/>
    </location>
</feature>